<dbReference type="Proteomes" id="UP000760472">
    <property type="component" value="Unassembled WGS sequence"/>
</dbReference>
<dbReference type="Gene3D" id="3.90.550.10">
    <property type="entry name" value="Spore Coat Polysaccharide Biosynthesis Protein SpsA, Chain A"/>
    <property type="match status" value="1"/>
</dbReference>
<dbReference type="EMBL" id="JAFFZP010000006">
    <property type="protein sequence ID" value="MBN0986869.1"/>
    <property type="molecule type" value="Genomic_DNA"/>
</dbReference>
<feature type="transmembrane region" description="Helical" evidence="1">
    <location>
        <begin position="209"/>
        <end position="229"/>
    </location>
</feature>
<protein>
    <recommendedName>
        <fullName evidence="4">Glycosyltransferase</fullName>
    </recommendedName>
</protein>
<accession>A0ABS2W578</accession>
<keyword evidence="1" id="KW-0812">Transmembrane</keyword>
<dbReference type="InterPro" id="IPR029044">
    <property type="entry name" value="Nucleotide-diphossugar_trans"/>
</dbReference>
<evidence type="ECO:0000313" key="3">
    <source>
        <dbReference type="Proteomes" id="UP000760472"/>
    </source>
</evidence>
<comment type="caution">
    <text evidence="2">The sequence shown here is derived from an EMBL/GenBank/DDBJ whole genome shotgun (WGS) entry which is preliminary data.</text>
</comment>
<dbReference type="SUPFAM" id="SSF53448">
    <property type="entry name" value="Nucleotide-diphospho-sugar transferases"/>
    <property type="match status" value="1"/>
</dbReference>
<proteinExistence type="predicted"/>
<reference evidence="2 3" key="1">
    <citation type="submission" date="2021-02" db="EMBL/GenBank/DDBJ databases">
        <title>A novel species of genus Amphritea isolated from a fishpond in China.</title>
        <authorList>
            <person name="Lu H."/>
        </authorList>
    </citation>
    <scope>NUCLEOTIDE SEQUENCE [LARGE SCALE GENOMIC DNA]</scope>
    <source>
        <strain evidence="2 3">RP18W</strain>
    </source>
</reference>
<keyword evidence="1" id="KW-1133">Transmembrane helix</keyword>
<evidence type="ECO:0000313" key="2">
    <source>
        <dbReference type="EMBL" id="MBN0986869.1"/>
    </source>
</evidence>
<sequence length="235" mass="26626">MDVITVNYQNRSGLMLTAESIVRFKKSASNVTAVLVDGASNDLSIDDFENLKKIYDVVISESDDGIYDAMNKGLKYIKSSHVIMLNSGDVLADNFFDNLCMISSDLEQNTLYVFDWIKNGVVFSPRNISFCMLGYYPFNHQSMIIPSFYDYNSGYKISGDLDQLARMIVDDVKIIYYDFPMAVYEGGGISDKRSLCKLIEKNSIVLKNFGFFCLIKALFYQAVIFICQVSKKLKS</sequence>
<evidence type="ECO:0000256" key="1">
    <source>
        <dbReference type="SAM" id="Phobius"/>
    </source>
</evidence>
<gene>
    <name evidence="2" type="ORF">JW498_05805</name>
</gene>
<keyword evidence="1" id="KW-0472">Membrane</keyword>
<dbReference type="RefSeq" id="WP_205213126.1">
    <property type="nucleotide sequence ID" value="NZ_JAFFZP010000006.1"/>
</dbReference>
<keyword evidence="3" id="KW-1185">Reference proteome</keyword>
<evidence type="ECO:0008006" key="4">
    <source>
        <dbReference type="Google" id="ProtNLM"/>
    </source>
</evidence>
<organism evidence="2 3">
    <name type="scientific">Amphritea pacifica</name>
    <dbReference type="NCBI Taxonomy" id="2811233"/>
    <lineage>
        <taxon>Bacteria</taxon>
        <taxon>Pseudomonadati</taxon>
        <taxon>Pseudomonadota</taxon>
        <taxon>Gammaproteobacteria</taxon>
        <taxon>Oceanospirillales</taxon>
        <taxon>Oceanospirillaceae</taxon>
        <taxon>Amphritea</taxon>
    </lineage>
</organism>
<name>A0ABS2W578_9GAMM</name>